<evidence type="ECO:0000256" key="3">
    <source>
        <dbReference type="ARBA" id="ARBA00022989"/>
    </source>
</evidence>
<proteinExistence type="predicted"/>
<dbReference type="Gene3D" id="3.30.70.330">
    <property type="match status" value="1"/>
</dbReference>
<feature type="transmembrane region" description="Helical" evidence="7">
    <location>
        <begin position="278"/>
        <end position="297"/>
    </location>
</feature>
<feature type="region of interest" description="Disordered" evidence="6">
    <location>
        <begin position="81"/>
        <end position="199"/>
    </location>
</feature>
<feature type="compositionally biased region" description="Polar residues" evidence="6">
    <location>
        <begin position="133"/>
        <end position="144"/>
    </location>
</feature>
<dbReference type="GO" id="GO:0006998">
    <property type="term" value="P:nuclear envelope organization"/>
    <property type="evidence" value="ECO:0007669"/>
    <property type="project" value="TreeGrafter"/>
</dbReference>
<evidence type="ECO:0000256" key="6">
    <source>
        <dbReference type="SAM" id="MobiDB-lite"/>
    </source>
</evidence>
<feature type="compositionally biased region" description="Polar residues" evidence="6">
    <location>
        <begin position="99"/>
        <end position="118"/>
    </location>
</feature>
<dbReference type="GO" id="GO:0031965">
    <property type="term" value="C:nuclear membrane"/>
    <property type="evidence" value="ECO:0007669"/>
    <property type="project" value="UniProtKB-SubCell"/>
</dbReference>
<dbReference type="SUPFAM" id="SSF54928">
    <property type="entry name" value="RNA-binding domain, RBD"/>
    <property type="match status" value="1"/>
</dbReference>
<comment type="subcellular location">
    <subcellularLocation>
        <location evidence="1">Nucleus membrane</location>
    </subcellularLocation>
</comment>
<dbReference type="InterPro" id="IPR011015">
    <property type="entry name" value="LEM/LEM-like_dom_sf"/>
</dbReference>
<evidence type="ECO:0000256" key="2">
    <source>
        <dbReference type="ARBA" id="ARBA00022692"/>
    </source>
</evidence>
<dbReference type="PROSITE" id="PS50954">
    <property type="entry name" value="LEM"/>
    <property type="match status" value="1"/>
</dbReference>
<reference evidence="9" key="1">
    <citation type="submission" date="2019-11" db="UniProtKB">
        <authorList>
            <consortium name="WormBaseParasite"/>
        </authorList>
    </citation>
    <scope>IDENTIFICATION</scope>
</reference>
<feature type="domain" description="LEM" evidence="8">
    <location>
        <begin position="1"/>
        <end position="42"/>
    </location>
</feature>
<feature type="compositionally biased region" description="Polar residues" evidence="6">
    <location>
        <begin position="222"/>
        <end position="233"/>
    </location>
</feature>
<feature type="transmembrane region" description="Helical" evidence="7">
    <location>
        <begin position="461"/>
        <end position="483"/>
    </location>
</feature>
<evidence type="ECO:0000256" key="1">
    <source>
        <dbReference type="ARBA" id="ARBA00004126"/>
    </source>
</evidence>
<evidence type="ECO:0000256" key="4">
    <source>
        <dbReference type="ARBA" id="ARBA00023136"/>
    </source>
</evidence>
<dbReference type="CDD" id="cd12934">
    <property type="entry name" value="LEM"/>
    <property type="match status" value="1"/>
</dbReference>
<evidence type="ECO:0000256" key="5">
    <source>
        <dbReference type="ARBA" id="ARBA00023242"/>
    </source>
</evidence>
<dbReference type="InterPro" id="IPR035979">
    <property type="entry name" value="RBD_domain_sf"/>
</dbReference>
<dbReference type="FunFam" id="1.10.720.40:FF:000001">
    <property type="entry name" value="LEM domain containing 2, isoform CRA_a"/>
    <property type="match status" value="1"/>
</dbReference>
<organism evidence="9">
    <name type="scientific">Mesocestoides corti</name>
    <name type="common">Flatworm</name>
    <dbReference type="NCBI Taxonomy" id="53468"/>
    <lineage>
        <taxon>Eukaryota</taxon>
        <taxon>Metazoa</taxon>
        <taxon>Spiralia</taxon>
        <taxon>Lophotrochozoa</taxon>
        <taxon>Platyhelminthes</taxon>
        <taxon>Cestoda</taxon>
        <taxon>Eucestoda</taxon>
        <taxon>Cyclophyllidea</taxon>
        <taxon>Mesocestoididae</taxon>
        <taxon>Mesocestoides</taxon>
    </lineage>
</organism>
<feature type="compositionally biased region" description="Low complexity" evidence="6">
    <location>
        <begin position="156"/>
        <end position="165"/>
    </location>
</feature>
<evidence type="ECO:0000259" key="8">
    <source>
        <dbReference type="PROSITE" id="PS50954"/>
    </source>
</evidence>
<keyword evidence="2 7" id="KW-0812">Transmembrane</keyword>
<evidence type="ECO:0000313" key="9">
    <source>
        <dbReference type="WBParaSite" id="MCU_002967-RA"/>
    </source>
</evidence>
<evidence type="ECO:0000256" key="7">
    <source>
        <dbReference type="SAM" id="Phobius"/>
    </source>
</evidence>
<dbReference type="InterPro" id="IPR003887">
    <property type="entry name" value="LEM_dom"/>
</dbReference>
<name>A0A5K3ETE2_MESCO</name>
<protein>
    <submittedName>
        <fullName evidence="9">LEM domain-containing protein</fullName>
    </submittedName>
</protein>
<dbReference type="InterPro" id="IPR012677">
    <property type="entry name" value="Nucleotide-bd_a/b_plait_sf"/>
</dbReference>
<dbReference type="PANTHER" id="PTHR13428:SF12">
    <property type="entry name" value="INNER NUCLEAR MEMBRANE PROTEIN MAN1"/>
    <property type="match status" value="1"/>
</dbReference>
<keyword evidence="3 7" id="KW-1133">Transmembrane helix</keyword>
<dbReference type="SMART" id="SM00540">
    <property type="entry name" value="LEM"/>
    <property type="match status" value="1"/>
</dbReference>
<accession>A0A5K3ETE2</accession>
<dbReference type="WBParaSite" id="MCU_002967-RA">
    <property type="protein sequence ID" value="MCU_002967-RA"/>
    <property type="gene ID" value="MCU_002967"/>
</dbReference>
<feature type="compositionally biased region" description="Basic and acidic residues" evidence="6">
    <location>
        <begin position="178"/>
        <end position="191"/>
    </location>
</feature>
<dbReference type="InterPro" id="IPR052277">
    <property type="entry name" value="INM_ESCRT-Associated"/>
</dbReference>
<dbReference type="AlphaFoldDB" id="A0A5K3ETE2"/>
<dbReference type="Pfam" id="PF03020">
    <property type="entry name" value="LEM"/>
    <property type="match status" value="1"/>
</dbReference>
<keyword evidence="4 7" id="KW-0472">Membrane</keyword>
<dbReference type="InterPro" id="IPR018996">
    <property type="entry name" value="Man1/Src1-like_C"/>
</dbReference>
<dbReference type="PANTHER" id="PTHR13428">
    <property type="entry name" value="INNER NUCLEAR MEMBRANE PROTEIN MAN1 LEM DOMAIN CONTAINING PROTEIN"/>
    <property type="match status" value="1"/>
</dbReference>
<dbReference type="SUPFAM" id="SSF63451">
    <property type="entry name" value="LEM domain"/>
    <property type="match status" value="1"/>
</dbReference>
<dbReference type="GO" id="GO:0031490">
    <property type="term" value="F:chromatin DNA binding"/>
    <property type="evidence" value="ECO:0007669"/>
    <property type="project" value="TreeGrafter"/>
</dbReference>
<dbReference type="Pfam" id="PF09402">
    <property type="entry name" value="MSC"/>
    <property type="match status" value="1"/>
</dbReference>
<keyword evidence="5" id="KW-0539">Nucleus</keyword>
<dbReference type="GO" id="GO:0030514">
    <property type="term" value="P:negative regulation of BMP signaling pathway"/>
    <property type="evidence" value="ECO:0007669"/>
    <property type="project" value="TreeGrafter"/>
</dbReference>
<feature type="region of interest" description="Disordered" evidence="6">
    <location>
        <begin position="222"/>
        <end position="254"/>
    </location>
</feature>
<dbReference type="Gene3D" id="1.10.720.40">
    <property type="match status" value="1"/>
</dbReference>
<sequence length="708" mass="79082">MSSLTDNELRDKLREYGFESGPIVPSTRKVYERKLDRLIKESKGGSTRLRSNDNQPVDLVKKEGSVSPNVFRQLNWSSFVSGPSERASTPLPHTESRHQSQLFSPSAPSFVPQQNPGHTPTAGPRAPLRAVNANVTYDSPSPSSEGPRMAHKYSTPSGVQPRSSSGGRGPISLTGQPRSRELGPDAMRDADTSTSNSLLLTPNAASRRSFWSGWQPRASSAGSCLMSDESNTGDADISRWVSQSEKTAKRSQPMGPNFDSSFFSRFSGLSFGSQVPNLILLCGTILFAVIASSYLLLKDKHGNVGRIADFQKVICHPNEPYDREAVAIPEKSACINGRDLPLVLKIVHPLFEILSRFAGEYRCGESVESSKMEVGTAKRLVKGYFGSSPVSHISENQVDDLWRSVLILITEVGRKHLEIAAYDGDGLHPVYWQDVQELESLRPYIPGSCRLRLLFFSLLHFLNNLFWLLLILSVVGGVCYVVYRVKLSHQSRTSKREMRVREIVYQVIGLLQQQLHVRQTHPAEPPYIPVSVIKETLSHTNKDLADVWKDVEHHVHLVEGCILVQEWRGLGETWQWQGGSGWQGSALPDKSQRLPFTTPPTECLKVRNMFTRDTFDANMERRLKRELLNHIAECGAILHIGLDYQNNQGLVYIKCASPAVAGRVYEAIHANYFDSHLLTVKFLRAVKYYLRFPEACNAVTPLNAADFE</sequence>